<dbReference type="GO" id="GO:0005615">
    <property type="term" value="C:extracellular space"/>
    <property type="evidence" value="ECO:0000318"/>
    <property type="project" value="GO_Central"/>
</dbReference>
<evidence type="ECO:0000313" key="3">
    <source>
        <dbReference type="EMBL" id="PNT20315.1"/>
    </source>
</evidence>
<protein>
    <recommendedName>
        <fullName evidence="2">SCP domain-containing protein</fullName>
    </recommendedName>
</protein>
<dbReference type="EMBL" id="CM009298">
    <property type="protein sequence ID" value="PNT20315.1"/>
    <property type="molecule type" value="Genomic_DNA"/>
</dbReference>
<proteinExistence type="predicted"/>
<dbReference type="InterPro" id="IPR035940">
    <property type="entry name" value="CAP_sf"/>
</dbReference>
<dbReference type="Proteomes" id="UP000006729">
    <property type="component" value="Chromosome 9"/>
</dbReference>
<dbReference type="InterPro" id="IPR014044">
    <property type="entry name" value="CAP_dom"/>
</dbReference>
<feature type="region of interest" description="Disordered" evidence="1">
    <location>
        <begin position="1"/>
        <end position="27"/>
    </location>
</feature>
<sequence>MPRLAPNLSRPRPSTLPSPIVVGSGTGHTRRARGLAVGILPDPITVESDYLDAHSNSCAQVGVGNMIWDNKVAAYARNYICGSFGENLAGSSAAVKLWVDEKPEYNDNSNSCVGKSKIIH</sequence>
<feature type="domain" description="SCP" evidence="2">
    <location>
        <begin position="45"/>
        <end position="120"/>
    </location>
</feature>
<dbReference type="STRING" id="3694.A0A2K1Z4W2"/>
<name>A0A2K1Z4W2_POPTR</name>
<evidence type="ECO:0000259" key="2">
    <source>
        <dbReference type="SMART" id="SM00198"/>
    </source>
</evidence>
<accession>A0A2K1Z4W2</accession>
<gene>
    <name evidence="3" type="ORF">POPTR_009G083400</name>
</gene>
<evidence type="ECO:0000313" key="4">
    <source>
        <dbReference type="Proteomes" id="UP000006729"/>
    </source>
</evidence>
<reference evidence="3 4" key="1">
    <citation type="journal article" date="2006" name="Science">
        <title>The genome of black cottonwood, Populus trichocarpa (Torr. &amp; Gray).</title>
        <authorList>
            <person name="Tuskan G.A."/>
            <person name="Difazio S."/>
            <person name="Jansson S."/>
            <person name="Bohlmann J."/>
            <person name="Grigoriev I."/>
            <person name="Hellsten U."/>
            <person name="Putnam N."/>
            <person name="Ralph S."/>
            <person name="Rombauts S."/>
            <person name="Salamov A."/>
            <person name="Schein J."/>
            <person name="Sterck L."/>
            <person name="Aerts A."/>
            <person name="Bhalerao R.R."/>
            <person name="Bhalerao R.P."/>
            <person name="Blaudez D."/>
            <person name="Boerjan W."/>
            <person name="Brun A."/>
            <person name="Brunner A."/>
            <person name="Busov V."/>
            <person name="Campbell M."/>
            <person name="Carlson J."/>
            <person name="Chalot M."/>
            <person name="Chapman J."/>
            <person name="Chen G.L."/>
            <person name="Cooper D."/>
            <person name="Coutinho P.M."/>
            <person name="Couturier J."/>
            <person name="Covert S."/>
            <person name="Cronk Q."/>
            <person name="Cunningham R."/>
            <person name="Davis J."/>
            <person name="Degroeve S."/>
            <person name="Dejardin A."/>
            <person name="Depamphilis C."/>
            <person name="Detter J."/>
            <person name="Dirks B."/>
            <person name="Dubchak I."/>
            <person name="Duplessis S."/>
            <person name="Ehlting J."/>
            <person name="Ellis B."/>
            <person name="Gendler K."/>
            <person name="Goodstein D."/>
            <person name="Gribskov M."/>
            <person name="Grimwood J."/>
            <person name="Groover A."/>
            <person name="Gunter L."/>
            <person name="Hamberger B."/>
            <person name="Heinze B."/>
            <person name="Helariutta Y."/>
            <person name="Henrissat B."/>
            <person name="Holligan D."/>
            <person name="Holt R."/>
            <person name="Huang W."/>
            <person name="Islam-Faridi N."/>
            <person name="Jones S."/>
            <person name="Jones-Rhoades M."/>
            <person name="Jorgensen R."/>
            <person name="Joshi C."/>
            <person name="Kangasjarvi J."/>
            <person name="Karlsson J."/>
            <person name="Kelleher C."/>
            <person name="Kirkpatrick R."/>
            <person name="Kirst M."/>
            <person name="Kohler A."/>
            <person name="Kalluri U."/>
            <person name="Larimer F."/>
            <person name="Leebens-Mack J."/>
            <person name="Leple J.C."/>
            <person name="Locascio P."/>
            <person name="Lou Y."/>
            <person name="Lucas S."/>
            <person name="Martin F."/>
            <person name="Montanini B."/>
            <person name="Napoli C."/>
            <person name="Nelson D.R."/>
            <person name="Nelson C."/>
            <person name="Nieminen K."/>
            <person name="Nilsson O."/>
            <person name="Pereda V."/>
            <person name="Peter G."/>
            <person name="Philippe R."/>
            <person name="Pilate G."/>
            <person name="Poliakov A."/>
            <person name="Razumovskaya J."/>
            <person name="Richardson P."/>
            <person name="Rinaldi C."/>
            <person name="Ritland K."/>
            <person name="Rouze P."/>
            <person name="Ryaboy D."/>
            <person name="Schmutz J."/>
            <person name="Schrader J."/>
            <person name="Segerman B."/>
            <person name="Shin H."/>
            <person name="Siddiqui A."/>
            <person name="Sterky F."/>
            <person name="Terry A."/>
            <person name="Tsai C.J."/>
            <person name="Uberbacher E."/>
            <person name="Unneberg P."/>
            <person name="Vahala J."/>
            <person name="Wall K."/>
            <person name="Wessler S."/>
            <person name="Yang G."/>
            <person name="Yin T."/>
            <person name="Douglas C."/>
            <person name="Marra M."/>
            <person name="Sandberg G."/>
            <person name="Van de Peer Y."/>
            <person name="Rokhsar D."/>
        </authorList>
    </citation>
    <scope>NUCLEOTIDE SEQUENCE [LARGE SCALE GENOMIC DNA]</scope>
    <source>
        <strain evidence="4">cv. Nisqually</strain>
    </source>
</reference>
<dbReference type="SUPFAM" id="SSF55797">
    <property type="entry name" value="PR-1-like"/>
    <property type="match status" value="1"/>
</dbReference>
<evidence type="ECO:0000256" key="1">
    <source>
        <dbReference type="SAM" id="MobiDB-lite"/>
    </source>
</evidence>
<organism evidence="3 4">
    <name type="scientific">Populus trichocarpa</name>
    <name type="common">Western balsam poplar</name>
    <name type="synonym">Populus balsamifera subsp. trichocarpa</name>
    <dbReference type="NCBI Taxonomy" id="3694"/>
    <lineage>
        <taxon>Eukaryota</taxon>
        <taxon>Viridiplantae</taxon>
        <taxon>Streptophyta</taxon>
        <taxon>Embryophyta</taxon>
        <taxon>Tracheophyta</taxon>
        <taxon>Spermatophyta</taxon>
        <taxon>Magnoliopsida</taxon>
        <taxon>eudicotyledons</taxon>
        <taxon>Gunneridae</taxon>
        <taxon>Pentapetalae</taxon>
        <taxon>rosids</taxon>
        <taxon>fabids</taxon>
        <taxon>Malpighiales</taxon>
        <taxon>Salicaceae</taxon>
        <taxon>Saliceae</taxon>
        <taxon>Populus</taxon>
    </lineage>
</organism>
<dbReference type="SMR" id="A0A2K1Z4W2"/>
<dbReference type="InParanoid" id="A0A2K1Z4W2"/>
<feature type="compositionally biased region" description="Low complexity" evidence="1">
    <location>
        <begin position="1"/>
        <end position="19"/>
    </location>
</feature>
<dbReference type="SMART" id="SM00198">
    <property type="entry name" value="SCP"/>
    <property type="match status" value="1"/>
</dbReference>
<dbReference type="AlphaFoldDB" id="A0A2K1Z4W2"/>
<keyword evidence="4" id="KW-1185">Reference proteome</keyword>